<dbReference type="SMART" id="SM00345">
    <property type="entry name" value="HTH_GNTR"/>
    <property type="match status" value="1"/>
</dbReference>
<reference evidence="6 7" key="1">
    <citation type="submission" date="2019-06" db="EMBL/GenBank/DDBJ databases">
        <title>A novel species of marine bacteria.</title>
        <authorList>
            <person name="Wang Y."/>
        </authorList>
    </citation>
    <scope>NUCLEOTIDE SEQUENCE [LARGE SCALE GENOMIC DNA]</scope>
    <source>
        <strain evidence="6 7">MA1-10</strain>
    </source>
</reference>
<dbReference type="SUPFAM" id="SSF46785">
    <property type="entry name" value="Winged helix' DNA-binding domain"/>
    <property type="match status" value="1"/>
</dbReference>
<dbReference type="CDD" id="cd07377">
    <property type="entry name" value="WHTH_GntR"/>
    <property type="match status" value="1"/>
</dbReference>
<keyword evidence="2" id="KW-0238">DNA-binding</keyword>
<dbReference type="Gene3D" id="1.10.10.10">
    <property type="entry name" value="Winged helix-like DNA-binding domain superfamily/Winged helix DNA-binding domain"/>
    <property type="match status" value="1"/>
</dbReference>
<accession>A0A545SL61</accession>
<keyword evidence="3" id="KW-0804">Transcription</keyword>
<dbReference type="InterPro" id="IPR036390">
    <property type="entry name" value="WH_DNA-bd_sf"/>
</dbReference>
<feature type="compositionally biased region" description="Polar residues" evidence="4">
    <location>
        <begin position="19"/>
        <end position="30"/>
    </location>
</feature>
<dbReference type="InterPro" id="IPR008920">
    <property type="entry name" value="TF_FadR/GntR_C"/>
</dbReference>
<evidence type="ECO:0000259" key="5">
    <source>
        <dbReference type="PROSITE" id="PS50949"/>
    </source>
</evidence>
<dbReference type="EMBL" id="VICH01000018">
    <property type="protein sequence ID" value="TQV65720.1"/>
    <property type="molecule type" value="Genomic_DNA"/>
</dbReference>
<dbReference type="GO" id="GO:0003700">
    <property type="term" value="F:DNA-binding transcription factor activity"/>
    <property type="evidence" value="ECO:0007669"/>
    <property type="project" value="InterPro"/>
</dbReference>
<evidence type="ECO:0000256" key="3">
    <source>
        <dbReference type="ARBA" id="ARBA00023163"/>
    </source>
</evidence>
<name>A0A545SL61_9RHOB</name>
<protein>
    <submittedName>
        <fullName evidence="6">GntR family transcriptional regulator</fullName>
    </submittedName>
</protein>
<evidence type="ECO:0000313" key="6">
    <source>
        <dbReference type="EMBL" id="TQV65720.1"/>
    </source>
</evidence>
<evidence type="ECO:0000256" key="1">
    <source>
        <dbReference type="ARBA" id="ARBA00023015"/>
    </source>
</evidence>
<dbReference type="Proteomes" id="UP000315816">
    <property type="component" value="Unassembled WGS sequence"/>
</dbReference>
<organism evidence="6 7">
    <name type="scientific">Aliiroseovarius halocynthiae</name>
    <dbReference type="NCBI Taxonomy" id="985055"/>
    <lineage>
        <taxon>Bacteria</taxon>
        <taxon>Pseudomonadati</taxon>
        <taxon>Pseudomonadota</taxon>
        <taxon>Alphaproteobacteria</taxon>
        <taxon>Rhodobacterales</taxon>
        <taxon>Paracoccaceae</taxon>
        <taxon>Aliiroseovarius</taxon>
    </lineage>
</organism>
<dbReference type="SUPFAM" id="SSF48008">
    <property type="entry name" value="GntR ligand-binding domain-like"/>
    <property type="match status" value="1"/>
</dbReference>
<proteinExistence type="predicted"/>
<sequence>MTMMSEQEKQAPRRRAANTAPSGQGQFESGTRQTLADRIYEQLHHDITNLILPPGTPILEREVASDFDASRTPVREAVLRLVKEMLVEVVPKSGTFVARIPLSILPEALVARRALERDLVARAATSATAAQKLHLRAIIEDNRDAADAGKQSEFDKTDSAFHAQIAEMSGFPGLWRVIQQIKTPMDRHRHLTLPVANRMHQVVTEHSQIADAIEAGDAERAAECMDHHLSQLKSDTLDALERYPNYFIVDMDPSDLK</sequence>
<dbReference type="GO" id="GO:0003677">
    <property type="term" value="F:DNA binding"/>
    <property type="evidence" value="ECO:0007669"/>
    <property type="project" value="UniProtKB-KW"/>
</dbReference>
<dbReference type="SMART" id="SM00895">
    <property type="entry name" value="FCD"/>
    <property type="match status" value="1"/>
</dbReference>
<feature type="region of interest" description="Disordered" evidence="4">
    <location>
        <begin position="1"/>
        <end position="30"/>
    </location>
</feature>
<dbReference type="InterPro" id="IPR000524">
    <property type="entry name" value="Tscrpt_reg_HTH_GntR"/>
</dbReference>
<dbReference type="InterPro" id="IPR036388">
    <property type="entry name" value="WH-like_DNA-bd_sf"/>
</dbReference>
<dbReference type="AlphaFoldDB" id="A0A545SL61"/>
<evidence type="ECO:0000256" key="4">
    <source>
        <dbReference type="SAM" id="MobiDB-lite"/>
    </source>
</evidence>
<evidence type="ECO:0000256" key="2">
    <source>
        <dbReference type="ARBA" id="ARBA00023125"/>
    </source>
</evidence>
<keyword evidence="7" id="KW-1185">Reference proteome</keyword>
<dbReference type="Pfam" id="PF07729">
    <property type="entry name" value="FCD"/>
    <property type="match status" value="1"/>
</dbReference>
<evidence type="ECO:0000313" key="7">
    <source>
        <dbReference type="Proteomes" id="UP000315816"/>
    </source>
</evidence>
<keyword evidence="1" id="KW-0805">Transcription regulation</keyword>
<feature type="domain" description="HTH gntR-type" evidence="5">
    <location>
        <begin position="33"/>
        <end position="100"/>
    </location>
</feature>
<comment type="caution">
    <text evidence="6">The sequence shown here is derived from an EMBL/GenBank/DDBJ whole genome shotgun (WGS) entry which is preliminary data.</text>
</comment>
<dbReference type="Pfam" id="PF00392">
    <property type="entry name" value="GntR"/>
    <property type="match status" value="1"/>
</dbReference>
<dbReference type="Gene3D" id="1.20.120.530">
    <property type="entry name" value="GntR ligand-binding domain-like"/>
    <property type="match status" value="1"/>
</dbReference>
<dbReference type="PANTHER" id="PTHR43537:SF45">
    <property type="entry name" value="GNTR FAMILY REGULATORY PROTEIN"/>
    <property type="match status" value="1"/>
</dbReference>
<dbReference type="InterPro" id="IPR011711">
    <property type="entry name" value="GntR_C"/>
</dbReference>
<feature type="compositionally biased region" description="Basic and acidic residues" evidence="4">
    <location>
        <begin position="1"/>
        <end position="11"/>
    </location>
</feature>
<dbReference type="PROSITE" id="PS50949">
    <property type="entry name" value="HTH_GNTR"/>
    <property type="match status" value="1"/>
</dbReference>
<gene>
    <name evidence="6" type="ORF">FIL88_16145</name>
</gene>
<dbReference type="PANTHER" id="PTHR43537">
    <property type="entry name" value="TRANSCRIPTIONAL REGULATOR, GNTR FAMILY"/>
    <property type="match status" value="1"/>
</dbReference>